<comment type="subcellular location">
    <subcellularLocation>
        <location evidence="5">Nucleus</location>
    </subcellularLocation>
</comment>
<dbReference type="InterPro" id="IPR004210">
    <property type="entry name" value="BESS_motif"/>
</dbReference>
<dbReference type="SMART" id="SM00614">
    <property type="entry name" value="ZnF_BED"/>
    <property type="match status" value="1"/>
</dbReference>
<protein>
    <submittedName>
        <fullName evidence="11">BED-type domain-containing protein</fullName>
    </submittedName>
</protein>
<keyword evidence="5" id="KW-0539">Nucleus</keyword>
<dbReference type="SUPFAM" id="SSF57667">
    <property type="entry name" value="beta-beta-alpha zinc fingers"/>
    <property type="match status" value="1"/>
</dbReference>
<dbReference type="PROSITE" id="PS50808">
    <property type="entry name" value="ZF_BED"/>
    <property type="match status" value="1"/>
</dbReference>
<keyword evidence="10" id="KW-1185">Reference proteome</keyword>
<dbReference type="GO" id="GO:0008270">
    <property type="term" value="F:zinc ion binding"/>
    <property type="evidence" value="ECO:0007669"/>
    <property type="project" value="UniProtKB-KW"/>
</dbReference>
<evidence type="ECO:0000313" key="10">
    <source>
        <dbReference type="Proteomes" id="UP000276776"/>
    </source>
</evidence>
<evidence type="ECO:0000256" key="1">
    <source>
        <dbReference type="ARBA" id="ARBA00022723"/>
    </source>
</evidence>
<dbReference type="AlphaFoldDB" id="A0A0N5CSB1"/>
<feature type="region of interest" description="Disordered" evidence="6">
    <location>
        <begin position="126"/>
        <end position="154"/>
    </location>
</feature>
<dbReference type="GO" id="GO:0005634">
    <property type="term" value="C:nucleus"/>
    <property type="evidence" value="ECO:0007669"/>
    <property type="project" value="UniProtKB-SubCell"/>
</dbReference>
<evidence type="ECO:0000256" key="5">
    <source>
        <dbReference type="PROSITE-ProRule" id="PRU00371"/>
    </source>
</evidence>
<dbReference type="OrthoDB" id="5806920at2759"/>
<feature type="compositionally biased region" description="Basic and acidic residues" evidence="6">
    <location>
        <begin position="81"/>
        <end position="91"/>
    </location>
</feature>
<gene>
    <name evidence="9" type="ORF">TCLT_LOCUS3112</name>
</gene>
<dbReference type="EMBL" id="UYYF01000997">
    <property type="protein sequence ID" value="VDM99418.1"/>
    <property type="molecule type" value="Genomic_DNA"/>
</dbReference>
<name>A0A0N5CSB1_THECL</name>
<dbReference type="GO" id="GO:0003677">
    <property type="term" value="F:DNA binding"/>
    <property type="evidence" value="ECO:0007669"/>
    <property type="project" value="InterPro"/>
</dbReference>
<accession>A0A0N5CSB1</accession>
<reference evidence="11" key="1">
    <citation type="submission" date="2017-02" db="UniProtKB">
        <authorList>
            <consortium name="WormBaseParasite"/>
        </authorList>
    </citation>
    <scope>IDENTIFICATION</scope>
</reference>
<evidence type="ECO:0000259" key="7">
    <source>
        <dbReference type="PROSITE" id="PS50808"/>
    </source>
</evidence>
<dbReference type="Pfam" id="PF02892">
    <property type="entry name" value="zf-BED"/>
    <property type="match status" value="1"/>
</dbReference>
<evidence type="ECO:0000256" key="2">
    <source>
        <dbReference type="ARBA" id="ARBA00022771"/>
    </source>
</evidence>
<dbReference type="InterPro" id="IPR003656">
    <property type="entry name" value="Znf_BED"/>
</dbReference>
<dbReference type="OMA" id="ESKAKCR"/>
<sequence>MVGNKMNPRQMDVLGRKEVIDLLHQRLDGSIKSLRELKSRIAEETGEQIPLTTLWQNVHRMRGEATGKPTCCRGVTSRVSRSSESRNRIQVDDDYDGDDDLCAYDSGVEHSKVAGPPLRRSTRVLKRKSYSPTFTSAGSDSRKSQAGSTPVSNNNITMVTHSVRCLGMPKKQRITRRKKVNEPKDWDRDMEEIIRQEALRHEEETIDDPLARAKSKVWLFCEKIEEDGESKAKCRICGMVMLRRLGSTRAMLRHLRKMHNNLIEGIIRPVTKRVTSIAGKPRANDGFDIDDDSAWVEELDEEDFDDFEEQYTIAPQCIQKAKVVSYGDYQNEKNVSFTNEVFVREDGSYAEGDEYVDVVYVQDGNSFEEVISRNDGSALANKDLATLESGNSFNLPLRLKRSISDSDIAHLCAKDNIRLRLDDTNLEAASRPVENINLLSEGEKAVQDAEDDEHFGRSIASTLRTFSPSQRELVRCAIVQCIEEMRTAEVVRSGETGLLEDGELLQISDV</sequence>
<proteinExistence type="predicted"/>
<organism evidence="11">
    <name type="scientific">Thelazia callipaeda</name>
    <name type="common">Oriental eyeworm</name>
    <name type="synonym">Parasitic nematode</name>
    <dbReference type="NCBI Taxonomy" id="103827"/>
    <lineage>
        <taxon>Eukaryota</taxon>
        <taxon>Metazoa</taxon>
        <taxon>Ecdysozoa</taxon>
        <taxon>Nematoda</taxon>
        <taxon>Chromadorea</taxon>
        <taxon>Rhabditida</taxon>
        <taxon>Spirurina</taxon>
        <taxon>Spiruromorpha</taxon>
        <taxon>Thelazioidea</taxon>
        <taxon>Thelaziidae</taxon>
        <taxon>Thelazia</taxon>
    </lineage>
</organism>
<dbReference type="Proteomes" id="UP000276776">
    <property type="component" value="Unassembled WGS sequence"/>
</dbReference>
<evidence type="ECO:0000313" key="11">
    <source>
        <dbReference type="WBParaSite" id="TCLT_0000311201-mRNA-1"/>
    </source>
</evidence>
<keyword evidence="2 4" id="KW-0863">Zinc-finger</keyword>
<feature type="domain" description="BESS" evidence="8">
    <location>
        <begin position="449"/>
        <end position="488"/>
    </location>
</feature>
<evidence type="ECO:0000256" key="6">
    <source>
        <dbReference type="SAM" id="MobiDB-lite"/>
    </source>
</evidence>
<dbReference type="InterPro" id="IPR036236">
    <property type="entry name" value="Znf_C2H2_sf"/>
</dbReference>
<evidence type="ECO:0000256" key="3">
    <source>
        <dbReference type="ARBA" id="ARBA00022833"/>
    </source>
</evidence>
<keyword evidence="3" id="KW-0862">Zinc</keyword>
<keyword evidence="1" id="KW-0479">Metal-binding</keyword>
<evidence type="ECO:0000259" key="8">
    <source>
        <dbReference type="PROSITE" id="PS51031"/>
    </source>
</evidence>
<feature type="domain" description="BED-type" evidence="7">
    <location>
        <begin position="212"/>
        <end position="266"/>
    </location>
</feature>
<evidence type="ECO:0000313" key="9">
    <source>
        <dbReference type="EMBL" id="VDM99418.1"/>
    </source>
</evidence>
<feature type="region of interest" description="Disordered" evidence="6">
    <location>
        <begin position="66"/>
        <end position="92"/>
    </location>
</feature>
<evidence type="ECO:0000256" key="4">
    <source>
        <dbReference type="PROSITE-ProRule" id="PRU00027"/>
    </source>
</evidence>
<reference evidence="9 10" key="2">
    <citation type="submission" date="2018-11" db="EMBL/GenBank/DDBJ databases">
        <authorList>
            <consortium name="Pathogen Informatics"/>
        </authorList>
    </citation>
    <scope>NUCLEOTIDE SEQUENCE [LARGE SCALE GENOMIC DNA]</scope>
</reference>
<dbReference type="PROSITE" id="PS51031">
    <property type="entry name" value="BESS"/>
    <property type="match status" value="1"/>
</dbReference>
<feature type="compositionally biased region" description="Polar residues" evidence="6">
    <location>
        <begin position="130"/>
        <end position="154"/>
    </location>
</feature>
<dbReference type="WBParaSite" id="TCLT_0000311201-mRNA-1">
    <property type="protein sequence ID" value="TCLT_0000311201-mRNA-1"/>
    <property type="gene ID" value="TCLT_0000311201"/>
</dbReference>